<dbReference type="PANTHER" id="PTHR43562:SF1">
    <property type="entry name" value="NA(+)_H(+) ANTIPORTER YJBQ-RELATED"/>
    <property type="match status" value="1"/>
</dbReference>
<keyword evidence="7" id="KW-0406">Ion transport</keyword>
<feature type="transmembrane region" description="Helical" evidence="9">
    <location>
        <begin position="55"/>
        <end position="74"/>
    </location>
</feature>
<keyword evidence="8 9" id="KW-0472">Membrane</keyword>
<evidence type="ECO:0000256" key="4">
    <source>
        <dbReference type="ARBA" id="ARBA00022449"/>
    </source>
</evidence>
<evidence type="ECO:0000256" key="2">
    <source>
        <dbReference type="ARBA" id="ARBA00005551"/>
    </source>
</evidence>
<evidence type="ECO:0000256" key="8">
    <source>
        <dbReference type="ARBA" id="ARBA00023136"/>
    </source>
</evidence>
<feature type="transmembrane region" description="Helical" evidence="9">
    <location>
        <begin position="271"/>
        <end position="295"/>
    </location>
</feature>
<feature type="transmembrane region" description="Helical" evidence="9">
    <location>
        <begin position="219"/>
        <end position="251"/>
    </location>
</feature>
<dbReference type="Pfam" id="PF00999">
    <property type="entry name" value="Na_H_Exchanger"/>
    <property type="match status" value="1"/>
</dbReference>
<dbReference type="InterPro" id="IPR038770">
    <property type="entry name" value="Na+/solute_symporter_sf"/>
</dbReference>
<dbReference type="AlphaFoldDB" id="A0A1D7YMB6"/>
<reference evidence="12" key="1">
    <citation type="submission" date="2016-09" db="EMBL/GenBank/DDBJ databases">
        <title>Streptomyces puniciscabiei strain:TW1S1 Genome sequencing and assembly.</title>
        <authorList>
            <person name="Kim M.-K."/>
            <person name="Kim S.B."/>
        </authorList>
    </citation>
    <scope>NUCLEOTIDE SEQUENCE [LARGE SCALE GENOMIC DNA]</scope>
    <source>
        <strain evidence="12">TW1S1</strain>
    </source>
</reference>
<dbReference type="GO" id="GO:0015297">
    <property type="term" value="F:antiporter activity"/>
    <property type="evidence" value="ECO:0007669"/>
    <property type="project" value="UniProtKB-KW"/>
</dbReference>
<name>A0A1D7YMB6_9ACTN</name>
<sequence>MSYDNLVIVLAVAAGVPFLLALVPRVPLPGPVLEIVAGVVLGPAVLNVVQPDATVQALSIIGLSFLLFLAGLEIDFQQLRGPWARLVGIGLAGTLALAAAVGWMLHIAGLFESPLLLGTALVATSVGLLVPILEDAGAVDRPVGQLTIGGGSAGEISAVVLLSLFFSEHASGPASRLLLLLGLACLMVLIVVASIRAGRSMWLSQTVMNLADTSTQVRVRLTMVLIVGLSAVALHLGFEAVLGAFIAGAVLRLVDPDSKQTHPQFHVKLEGLGYGFLIPVFFVTSGIQFDLGALFADAGTALRVPMFLAALLLVRGVPALVYRSAGLSRAEVMASGLLQATSLPVIVAATTIGLKLEAILPANAAALVAAGLLSVVVFPLTALPLLNRSRGSARSGPEKEAD</sequence>
<evidence type="ECO:0000313" key="12">
    <source>
        <dbReference type="Proteomes" id="UP000094960"/>
    </source>
</evidence>
<evidence type="ECO:0000256" key="3">
    <source>
        <dbReference type="ARBA" id="ARBA00022448"/>
    </source>
</evidence>
<comment type="similarity">
    <text evidence="2">Belongs to the monovalent cation:proton antiporter 2 (CPA2) transporter (TC 2.A.37) family.</text>
</comment>
<evidence type="ECO:0000256" key="1">
    <source>
        <dbReference type="ARBA" id="ARBA00004141"/>
    </source>
</evidence>
<keyword evidence="12" id="KW-1185">Reference proteome</keyword>
<feature type="transmembrane region" description="Helical" evidence="9">
    <location>
        <begin position="146"/>
        <end position="166"/>
    </location>
</feature>
<dbReference type="EMBL" id="CP017248">
    <property type="protein sequence ID" value="AOR36747.1"/>
    <property type="molecule type" value="Genomic_DNA"/>
</dbReference>
<dbReference type="KEGG" id="spun:BFF78_41945"/>
<evidence type="ECO:0000256" key="6">
    <source>
        <dbReference type="ARBA" id="ARBA00022989"/>
    </source>
</evidence>
<evidence type="ECO:0000256" key="9">
    <source>
        <dbReference type="SAM" id="Phobius"/>
    </source>
</evidence>
<feature type="transmembrane region" description="Helical" evidence="9">
    <location>
        <begin position="364"/>
        <end position="386"/>
    </location>
</feature>
<evidence type="ECO:0000256" key="7">
    <source>
        <dbReference type="ARBA" id="ARBA00023065"/>
    </source>
</evidence>
<feature type="transmembrane region" description="Helical" evidence="9">
    <location>
        <begin position="178"/>
        <end position="198"/>
    </location>
</feature>
<dbReference type="GO" id="GO:0016020">
    <property type="term" value="C:membrane"/>
    <property type="evidence" value="ECO:0007669"/>
    <property type="project" value="UniProtKB-SubCell"/>
</dbReference>
<gene>
    <name evidence="11" type="ORF">BFF78_41945</name>
</gene>
<feature type="domain" description="Cation/H+ exchanger transmembrane" evidence="10">
    <location>
        <begin position="18"/>
        <end position="387"/>
    </location>
</feature>
<evidence type="ECO:0000313" key="11">
    <source>
        <dbReference type="EMBL" id="AOR36747.1"/>
    </source>
</evidence>
<keyword evidence="6 9" id="KW-1133">Transmembrane helix</keyword>
<keyword evidence="4" id="KW-0050">Antiport</keyword>
<dbReference type="PANTHER" id="PTHR43562">
    <property type="entry name" value="NAPA-TYPE SODIUM/HYDROGEN ANTIPORTER"/>
    <property type="match status" value="1"/>
</dbReference>
<keyword evidence="5 9" id="KW-0812">Transmembrane</keyword>
<protein>
    <recommendedName>
        <fullName evidence="10">Cation/H+ exchanger transmembrane domain-containing protein</fullName>
    </recommendedName>
</protein>
<dbReference type="InterPro" id="IPR006153">
    <property type="entry name" value="Cation/H_exchanger_TM"/>
</dbReference>
<dbReference type="Proteomes" id="UP000094960">
    <property type="component" value="Chromosome"/>
</dbReference>
<accession>A0A1D7YMB6</accession>
<feature type="transmembrane region" description="Helical" evidence="9">
    <location>
        <begin position="86"/>
        <end position="109"/>
    </location>
</feature>
<dbReference type="Gene3D" id="1.20.1530.20">
    <property type="match status" value="1"/>
</dbReference>
<evidence type="ECO:0000259" key="10">
    <source>
        <dbReference type="Pfam" id="PF00999"/>
    </source>
</evidence>
<evidence type="ECO:0000256" key="5">
    <source>
        <dbReference type="ARBA" id="ARBA00022692"/>
    </source>
</evidence>
<feature type="transmembrane region" description="Helical" evidence="9">
    <location>
        <begin position="115"/>
        <end position="134"/>
    </location>
</feature>
<organism evidence="11 12">
    <name type="scientific">Streptomyces fodineus</name>
    <dbReference type="NCBI Taxonomy" id="1904616"/>
    <lineage>
        <taxon>Bacteria</taxon>
        <taxon>Bacillati</taxon>
        <taxon>Actinomycetota</taxon>
        <taxon>Actinomycetes</taxon>
        <taxon>Kitasatosporales</taxon>
        <taxon>Streptomycetaceae</taxon>
        <taxon>Streptomyces</taxon>
    </lineage>
</organism>
<proteinExistence type="inferred from homology"/>
<keyword evidence="3" id="KW-0813">Transport</keyword>
<feature type="transmembrane region" description="Helical" evidence="9">
    <location>
        <begin position="30"/>
        <end position="49"/>
    </location>
</feature>
<feature type="transmembrane region" description="Helical" evidence="9">
    <location>
        <begin position="6"/>
        <end position="23"/>
    </location>
</feature>
<dbReference type="RefSeq" id="WP_069783253.1">
    <property type="nucleotide sequence ID" value="NZ_CP017248.1"/>
</dbReference>
<comment type="subcellular location">
    <subcellularLocation>
        <location evidence="1">Membrane</location>
        <topology evidence="1">Multi-pass membrane protein</topology>
    </subcellularLocation>
</comment>
<feature type="transmembrane region" description="Helical" evidence="9">
    <location>
        <begin position="307"/>
        <end position="325"/>
    </location>
</feature>
<dbReference type="GO" id="GO:1902600">
    <property type="term" value="P:proton transmembrane transport"/>
    <property type="evidence" value="ECO:0007669"/>
    <property type="project" value="InterPro"/>
</dbReference>